<dbReference type="PANTHER" id="PTHR31343:SF8">
    <property type="entry name" value="OS07G0246600 PROTEIN"/>
    <property type="match status" value="1"/>
</dbReference>
<accession>A0AAV5ENY6</accession>
<dbReference type="Proteomes" id="UP001054889">
    <property type="component" value="Unassembled WGS sequence"/>
</dbReference>
<reference evidence="2" key="1">
    <citation type="journal article" date="2018" name="DNA Res.">
        <title>Multiple hybrid de novo genome assembly of finger millet, an orphan allotetraploid crop.</title>
        <authorList>
            <person name="Hatakeyama M."/>
            <person name="Aluri S."/>
            <person name="Balachadran M.T."/>
            <person name="Sivarajan S.R."/>
            <person name="Patrignani A."/>
            <person name="Gruter S."/>
            <person name="Poveda L."/>
            <person name="Shimizu-Inatsugi R."/>
            <person name="Baeten J."/>
            <person name="Francoijs K.J."/>
            <person name="Nataraja K.N."/>
            <person name="Reddy Y.A.N."/>
            <person name="Phadnis S."/>
            <person name="Ravikumar R.L."/>
            <person name="Schlapbach R."/>
            <person name="Sreeman S.M."/>
            <person name="Shimizu K.K."/>
        </authorList>
    </citation>
    <scope>NUCLEOTIDE SEQUENCE</scope>
</reference>
<sequence>MAGPTSSSSRGLGGVGVDRFYSPPHVRRQQQEEMQQRLKGMTAQDQRPASPAAAASVTPRAARQKPTPPPSQTHQGVVETAVPANEAERRQEAPAVPSKPSVPAAKAAAVVDPLAPAVDEVGNLERFLSSTTPSVPVQYLPKVSILASKFPDLKTFRSCDLLPTSWMSVAWYPIYRIPTGPTLKDLDACFLTFHYLSTPSKDTDPSTPACPNFGGTNHSMNTAGKLTLPIFGLASYKLRSAIWTSNRPEEQQRAASLMQMADDWLRQRQVYHPDFQFFLTHYNTAWR</sequence>
<proteinExistence type="predicted"/>
<feature type="compositionally biased region" description="Low complexity" evidence="1">
    <location>
        <begin position="93"/>
        <end position="103"/>
    </location>
</feature>
<keyword evidence="3" id="KW-1185">Reference proteome</keyword>
<dbReference type="EMBL" id="BQKI01000077">
    <property type="protein sequence ID" value="GJN25044.1"/>
    <property type="molecule type" value="Genomic_DNA"/>
</dbReference>
<reference evidence="2" key="2">
    <citation type="submission" date="2021-12" db="EMBL/GenBank/DDBJ databases">
        <title>Resequencing data analysis of finger millet.</title>
        <authorList>
            <person name="Hatakeyama M."/>
            <person name="Aluri S."/>
            <person name="Balachadran M.T."/>
            <person name="Sivarajan S.R."/>
            <person name="Poveda L."/>
            <person name="Shimizu-Inatsugi R."/>
            <person name="Schlapbach R."/>
            <person name="Sreeman S.M."/>
            <person name="Shimizu K.K."/>
        </authorList>
    </citation>
    <scope>NUCLEOTIDE SEQUENCE</scope>
</reference>
<protein>
    <submittedName>
        <fullName evidence="2">Uncharacterized protein</fullName>
    </submittedName>
</protein>
<evidence type="ECO:0000313" key="3">
    <source>
        <dbReference type="Proteomes" id="UP001054889"/>
    </source>
</evidence>
<dbReference type="PANTHER" id="PTHR31343">
    <property type="entry name" value="T15D22.8"/>
    <property type="match status" value="1"/>
</dbReference>
<dbReference type="AlphaFoldDB" id="A0AAV5ENY6"/>
<evidence type="ECO:0000256" key="1">
    <source>
        <dbReference type="SAM" id="MobiDB-lite"/>
    </source>
</evidence>
<comment type="caution">
    <text evidence="2">The sequence shown here is derived from an EMBL/GenBank/DDBJ whole genome shotgun (WGS) entry which is preliminary data.</text>
</comment>
<feature type="region of interest" description="Disordered" evidence="1">
    <location>
        <begin position="84"/>
        <end position="103"/>
    </location>
</feature>
<feature type="compositionally biased region" description="Low complexity" evidence="1">
    <location>
        <begin position="1"/>
        <end position="10"/>
    </location>
</feature>
<feature type="region of interest" description="Disordered" evidence="1">
    <location>
        <begin position="1"/>
        <end position="77"/>
    </location>
</feature>
<feature type="compositionally biased region" description="Low complexity" evidence="1">
    <location>
        <begin position="43"/>
        <end position="61"/>
    </location>
</feature>
<organism evidence="2 3">
    <name type="scientific">Eleusine coracana subsp. coracana</name>
    <dbReference type="NCBI Taxonomy" id="191504"/>
    <lineage>
        <taxon>Eukaryota</taxon>
        <taxon>Viridiplantae</taxon>
        <taxon>Streptophyta</taxon>
        <taxon>Embryophyta</taxon>
        <taxon>Tracheophyta</taxon>
        <taxon>Spermatophyta</taxon>
        <taxon>Magnoliopsida</taxon>
        <taxon>Liliopsida</taxon>
        <taxon>Poales</taxon>
        <taxon>Poaceae</taxon>
        <taxon>PACMAD clade</taxon>
        <taxon>Chloridoideae</taxon>
        <taxon>Cynodonteae</taxon>
        <taxon>Eleusininae</taxon>
        <taxon>Eleusine</taxon>
    </lineage>
</organism>
<dbReference type="InterPro" id="IPR008507">
    <property type="entry name" value="DUF789"/>
</dbReference>
<dbReference type="Pfam" id="PF05623">
    <property type="entry name" value="DUF789"/>
    <property type="match status" value="1"/>
</dbReference>
<gene>
    <name evidence="2" type="primary">gb12828</name>
    <name evidence="2" type="ORF">PR202_gb12828</name>
</gene>
<name>A0AAV5ENY6_ELECO</name>
<evidence type="ECO:0000313" key="2">
    <source>
        <dbReference type="EMBL" id="GJN25044.1"/>
    </source>
</evidence>